<evidence type="ECO:0000256" key="2">
    <source>
        <dbReference type="ARBA" id="ARBA00001946"/>
    </source>
</evidence>
<feature type="region of interest" description="Disordered" evidence="7">
    <location>
        <begin position="1"/>
        <end position="36"/>
    </location>
</feature>
<evidence type="ECO:0000256" key="5">
    <source>
        <dbReference type="ARBA" id="ARBA00022842"/>
    </source>
</evidence>
<dbReference type="PROSITE" id="PS51462">
    <property type="entry name" value="NUDIX"/>
    <property type="match status" value="1"/>
</dbReference>
<evidence type="ECO:0000256" key="1">
    <source>
        <dbReference type="ARBA" id="ARBA00001936"/>
    </source>
</evidence>
<evidence type="ECO:0000256" key="7">
    <source>
        <dbReference type="SAM" id="MobiDB-lite"/>
    </source>
</evidence>
<evidence type="ECO:0000256" key="6">
    <source>
        <dbReference type="ARBA" id="ARBA00023211"/>
    </source>
</evidence>
<keyword evidence="6" id="KW-0464">Manganese</keyword>
<feature type="domain" description="Nudix hydrolase" evidence="8">
    <location>
        <begin position="35"/>
        <end position="229"/>
    </location>
</feature>
<name>A0AA37HKB9_9HYPH</name>
<dbReference type="AlphaFoldDB" id="A0AA37HKB9"/>
<dbReference type="GO" id="GO:0016818">
    <property type="term" value="F:hydrolase activity, acting on acid anhydrides, in phosphorus-containing anhydrides"/>
    <property type="evidence" value="ECO:0007669"/>
    <property type="project" value="InterPro"/>
</dbReference>
<gene>
    <name evidence="9" type="ORF">NBEOAGPD_0147</name>
</gene>
<protein>
    <recommendedName>
        <fullName evidence="8">Nudix hydrolase domain-containing protein</fullName>
    </recommendedName>
</protein>
<evidence type="ECO:0000256" key="3">
    <source>
        <dbReference type="ARBA" id="ARBA00022723"/>
    </source>
</evidence>
<evidence type="ECO:0000313" key="10">
    <source>
        <dbReference type="Proteomes" id="UP001055108"/>
    </source>
</evidence>
<feature type="compositionally biased region" description="Low complexity" evidence="7">
    <location>
        <begin position="17"/>
        <end position="30"/>
    </location>
</feature>
<sequence length="256" mass="28292">MDRTAPDRADTDGPISAAPETAEAPPAAKPRALRPRDAATLILIDRRRGGPRVLMGRRNPGLAFMPGKFVFPGGRTEPGDRRMPVAHALPDYAEAALVRQVSRPPQDLGRMLALAAIRETFEETGLVVGTTEYGPPETVPQGWEAFGRHGVLPDLEALHLVARAITPPKRVRRFDTRFFTAERGAVAAEEPGRIGPEAELVELEWLRLDAARKLDLPFITRAILDELEAQIAVGFAPYRQIPFHFERHGKRERVAL</sequence>
<comment type="caution">
    <text evidence="9">The sequence shown here is derived from an EMBL/GenBank/DDBJ whole genome shotgun (WGS) entry which is preliminary data.</text>
</comment>
<dbReference type="InterPro" id="IPR015797">
    <property type="entry name" value="NUDIX_hydrolase-like_dom_sf"/>
</dbReference>
<evidence type="ECO:0000256" key="4">
    <source>
        <dbReference type="ARBA" id="ARBA00022801"/>
    </source>
</evidence>
<comment type="cofactor">
    <cofactor evidence="1">
        <name>Mn(2+)</name>
        <dbReference type="ChEBI" id="CHEBI:29035"/>
    </cofactor>
</comment>
<dbReference type="Gene3D" id="3.90.79.10">
    <property type="entry name" value="Nucleoside Triphosphate Pyrophosphohydrolase"/>
    <property type="match status" value="1"/>
</dbReference>
<feature type="compositionally biased region" description="Basic and acidic residues" evidence="7">
    <location>
        <begin position="1"/>
        <end position="11"/>
    </location>
</feature>
<comment type="cofactor">
    <cofactor evidence="2">
        <name>Mg(2+)</name>
        <dbReference type="ChEBI" id="CHEBI:18420"/>
    </cofactor>
</comment>
<dbReference type="GO" id="GO:0046872">
    <property type="term" value="F:metal ion binding"/>
    <property type="evidence" value="ECO:0007669"/>
    <property type="project" value="UniProtKB-KW"/>
</dbReference>
<dbReference type="InterPro" id="IPR039121">
    <property type="entry name" value="NUDT19"/>
</dbReference>
<reference evidence="9" key="2">
    <citation type="submission" date="2021-08" db="EMBL/GenBank/DDBJ databases">
        <authorList>
            <person name="Tani A."/>
            <person name="Ola A."/>
            <person name="Ogura Y."/>
            <person name="Katsura K."/>
            <person name="Hayashi T."/>
        </authorList>
    </citation>
    <scope>NUCLEOTIDE SEQUENCE</scope>
    <source>
        <strain evidence="9">NBRC 103626</strain>
    </source>
</reference>
<reference evidence="9" key="1">
    <citation type="journal article" date="2016" name="Front. Microbiol.">
        <title>Genome Sequence of the Piezophilic, Mesophilic Sulfate-Reducing Bacterium Desulfovibrio indicus J2T.</title>
        <authorList>
            <person name="Cao J."/>
            <person name="Maignien L."/>
            <person name="Shao Z."/>
            <person name="Alain K."/>
            <person name="Jebbar M."/>
        </authorList>
    </citation>
    <scope>NUCLEOTIDE SEQUENCE</scope>
    <source>
        <strain evidence="9">NBRC 103626</strain>
    </source>
</reference>
<keyword evidence="3" id="KW-0479">Metal-binding</keyword>
<dbReference type="PANTHER" id="PTHR12318">
    <property type="entry name" value="TESTOSTERONE-REGULATED PROTEIN RP2"/>
    <property type="match status" value="1"/>
</dbReference>
<dbReference type="EMBL" id="BPQM01000002">
    <property type="protein sequence ID" value="GJD76946.1"/>
    <property type="molecule type" value="Genomic_DNA"/>
</dbReference>
<accession>A0AA37HKB9</accession>
<keyword evidence="5" id="KW-0460">Magnesium</keyword>
<evidence type="ECO:0000259" key="8">
    <source>
        <dbReference type="PROSITE" id="PS51462"/>
    </source>
</evidence>
<proteinExistence type="predicted"/>
<dbReference type="Proteomes" id="UP001055108">
    <property type="component" value="Unassembled WGS sequence"/>
</dbReference>
<evidence type="ECO:0000313" key="9">
    <source>
        <dbReference type="EMBL" id="GJD76946.1"/>
    </source>
</evidence>
<keyword evidence="10" id="KW-1185">Reference proteome</keyword>
<dbReference type="PANTHER" id="PTHR12318:SF0">
    <property type="entry name" value="ACYL-COENZYME A DIPHOSPHATASE NUDT19"/>
    <property type="match status" value="1"/>
</dbReference>
<dbReference type="CDD" id="cd18870">
    <property type="entry name" value="NUDIX_AcylCoAdiphos_Nudt19"/>
    <property type="match status" value="1"/>
</dbReference>
<organism evidence="9 10">
    <name type="scientific">Methylobacterium gregans</name>
    <dbReference type="NCBI Taxonomy" id="374424"/>
    <lineage>
        <taxon>Bacteria</taxon>
        <taxon>Pseudomonadati</taxon>
        <taxon>Pseudomonadota</taxon>
        <taxon>Alphaproteobacteria</taxon>
        <taxon>Hyphomicrobiales</taxon>
        <taxon>Methylobacteriaceae</taxon>
        <taxon>Methylobacterium</taxon>
    </lineage>
</organism>
<dbReference type="InterPro" id="IPR000086">
    <property type="entry name" value="NUDIX_hydrolase_dom"/>
</dbReference>
<dbReference type="SUPFAM" id="SSF55811">
    <property type="entry name" value="Nudix"/>
    <property type="match status" value="1"/>
</dbReference>
<keyword evidence="4" id="KW-0378">Hydrolase</keyword>